<protein>
    <submittedName>
        <fullName evidence="17">DNA translocase FtsK</fullName>
    </submittedName>
</protein>
<dbReference type="PANTHER" id="PTHR22683">
    <property type="entry name" value="SPORULATION PROTEIN RELATED"/>
    <property type="match status" value="1"/>
</dbReference>
<feature type="region of interest" description="Disordered" evidence="14">
    <location>
        <begin position="356"/>
        <end position="382"/>
    </location>
</feature>
<dbReference type="GO" id="GO:0051301">
    <property type="term" value="P:cell division"/>
    <property type="evidence" value="ECO:0007669"/>
    <property type="project" value="UniProtKB-KW"/>
</dbReference>
<keyword evidence="7" id="KW-0159">Chromosome partition</keyword>
<feature type="binding site" evidence="13">
    <location>
        <begin position="543"/>
        <end position="550"/>
    </location>
    <ligand>
        <name>ATP</name>
        <dbReference type="ChEBI" id="CHEBI:30616"/>
    </ligand>
</feature>
<keyword evidence="18" id="KW-1185">Reference proteome</keyword>
<keyword evidence="3" id="KW-1003">Cell membrane</keyword>
<evidence type="ECO:0000256" key="5">
    <source>
        <dbReference type="ARBA" id="ARBA00022692"/>
    </source>
</evidence>
<keyword evidence="9 15" id="KW-1133">Transmembrane helix</keyword>
<feature type="transmembrane region" description="Helical" evidence="15">
    <location>
        <begin position="40"/>
        <end position="61"/>
    </location>
</feature>
<dbReference type="Proteomes" id="UP000321533">
    <property type="component" value="Chromosome"/>
</dbReference>
<evidence type="ECO:0000313" key="17">
    <source>
        <dbReference type="EMBL" id="QEC69989.1"/>
    </source>
</evidence>
<dbReference type="AlphaFoldDB" id="A0A5B8VFB7"/>
<dbReference type="GO" id="GO:0005524">
    <property type="term" value="F:ATP binding"/>
    <property type="evidence" value="ECO:0007669"/>
    <property type="project" value="UniProtKB-UniRule"/>
</dbReference>
<evidence type="ECO:0000256" key="9">
    <source>
        <dbReference type="ARBA" id="ARBA00022989"/>
    </source>
</evidence>
<name>A0A5B8VFB7_9BACT</name>
<dbReference type="InterPro" id="IPR036388">
    <property type="entry name" value="WH-like_DNA-bd_sf"/>
</dbReference>
<keyword evidence="11 15" id="KW-0472">Membrane</keyword>
<dbReference type="Pfam" id="PF13491">
    <property type="entry name" value="FtsK_4TM"/>
    <property type="match status" value="1"/>
</dbReference>
<evidence type="ECO:0000256" key="4">
    <source>
        <dbReference type="ARBA" id="ARBA00022618"/>
    </source>
</evidence>
<feature type="transmembrane region" description="Helical" evidence="15">
    <location>
        <begin position="99"/>
        <end position="123"/>
    </location>
</feature>
<evidence type="ECO:0000256" key="14">
    <source>
        <dbReference type="SAM" id="MobiDB-lite"/>
    </source>
</evidence>
<dbReference type="SUPFAM" id="SSF52540">
    <property type="entry name" value="P-loop containing nucleoside triphosphate hydrolases"/>
    <property type="match status" value="1"/>
</dbReference>
<dbReference type="OrthoDB" id="9807790at2"/>
<dbReference type="Pfam" id="PF09397">
    <property type="entry name" value="FtsK_gamma"/>
    <property type="match status" value="1"/>
</dbReference>
<dbReference type="Gene3D" id="3.30.980.40">
    <property type="match status" value="1"/>
</dbReference>
<evidence type="ECO:0000256" key="12">
    <source>
        <dbReference type="ARBA" id="ARBA00023306"/>
    </source>
</evidence>
<keyword evidence="5 15" id="KW-0812">Transmembrane</keyword>
<reference evidence="17 18" key="1">
    <citation type="journal article" date="2016" name="Int. J. Syst. Evol. Microbiol.">
        <title>Panacibacter ginsenosidivorans gen. nov., sp. nov., with ginsenoside converting activity isolated from soil of a ginseng field.</title>
        <authorList>
            <person name="Siddiqi M.Z."/>
            <person name="Muhammad Shafi S."/>
            <person name="Choi K.D."/>
            <person name="Im W.T."/>
        </authorList>
    </citation>
    <scope>NUCLEOTIDE SEQUENCE [LARGE SCALE GENOMIC DNA]</scope>
    <source>
        <strain evidence="17 18">Gsoil1550</strain>
    </source>
</reference>
<evidence type="ECO:0000256" key="10">
    <source>
        <dbReference type="ARBA" id="ARBA00023125"/>
    </source>
</evidence>
<comment type="subcellular location">
    <subcellularLocation>
        <location evidence="1">Cell membrane</location>
        <topology evidence="1">Multi-pass membrane protein</topology>
    </subcellularLocation>
</comment>
<dbReference type="GO" id="GO:0003677">
    <property type="term" value="F:DNA binding"/>
    <property type="evidence" value="ECO:0007669"/>
    <property type="project" value="UniProtKB-KW"/>
</dbReference>
<evidence type="ECO:0000313" key="18">
    <source>
        <dbReference type="Proteomes" id="UP000321533"/>
    </source>
</evidence>
<dbReference type="SUPFAM" id="SSF46785">
    <property type="entry name" value="Winged helix' DNA-binding domain"/>
    <property type="match status" value="1"/>
</dbReference>
<dbReference type="InterPro" id="IPR025199">
    <property type="entry name" value="FtsK_4TM"/>
</dbReference>
<keyword evidence="12" id="KW-0131">Cell cycle</keyword>
<dbReference type="InterPro" id="IPR002543">
    <property type="entry name" value="FtsK_dom"/>
</dbReference>
<evidence type="ECO:0000256" key="7">
    <source>
        <dbReference type="ARBA" id="ARBA00022829"/>
    </source>
</evidence>
<feature type="compositionally biased region" description="Acidic residues" evidence="14">
    <location>
        <begin position="356"/>
        <end position="368"/>
    </location>
</feature>
<dbReference type="InterPro" id="IPR027417">
    <property type="entry name" value="P-loop_NTPase"/>
</dbReference>
<evidence type="ECO:0000256" key="13">
    <source>
        <dbReference type="PROSITE-ProRule" id="PRU00289"/>
    </source>
</evidence>
<evidence type="ECO:0000256" key="1">
    <source>
        <dbReference type="ARBA" id="ARBA00004651"/>
    </source>
</evidence>
<dbReference type="EMBL" id="CP042435">
    <property type="protein sequence ID" value="QEC69989.1"/>
    <property type="molecule type" value="Genomic_DNA"/>
</dbReference>
<proteinExistence type="inferred from homology"/>
<dbReference type="PANTHER" id="PTHR22683:SF41">
    <property type="entry name" value="DNA TRANSLOCASE FTSK"/>
    <property type="match status" value="1"/>
</dbReference>
<dbReference type="Pfam" id="PF17854">
    <property type="entry name" value="FtsK_alpha"/>
    <property type="match status" value="1"/>
</dbReference>
<dbReference type="Gene3D" id="1.10.10.10">
    <property type="entry name" value="Winged helix-like DNA-binding domain superfamily/Winged helix DNA-binding domain"/>
    <property type="match status" value="1"/>
</dbReference>
<dbReference type="InterPro" id="IPR050206">
    <property type="entry name" value="FtsK/SpoIIIE/SftA"/>
</dbReference>
<dbReference type="KEGG" id="pgin:FRZ67_22805"/>
<dbReference type="GO" id="GO:0005886">
    <property type="term" value="C:plasma membrane"/>
    <property type="evidence" value="ECO:0007669"/>
    <property type="project" value="UniProtKB-SubCell"/>
</dbReference>
<dbReference type="InterPro" id="IPR018541">
    <property type="entry name" value="Ftsk_gamma"/>
</dbReference>
<dbReference type="InterPro" id="IPR041027">
    <property type="entry name" value="FtsK_alpha"/>
</dbReference>
<evidence type="ECO:0000259" key="16">
    <source>
        <dbReference type="PROSITE" id="PS50901"/>
    </source>
</evidence>
<sequence length="879" mass="97583">MANKLKKKTPPPPDPAKLKEDKEAQVSVKDVVKDERTTKIAGAVCLLLAIFLFIAFTSYLFTWQEDQDKARMGVHIFAADNLKVDNLFGALGAYVSHTFIANGFGLASYLFCTFFFVLGVNLLFGKKIFSLARNLRYLIVGLLVISVALAFPTKGSEFSWGGATGEMMSDWLVKVVGNVGTTLILALAVLSYVIWRFNPVFKMPQRKPKEVVPFVENDETENVVTNYPFVKGDSGIMDKETGVENNNRLKNDGKNVSVIMPKHDETSNDPIHAFEINEKEIAEDTGTITAIPPKEINDLYAEGLMNEVSGEEPAKAKSSKKNNTIPAEMELEIKDTVNDTEEAQGNHVTVHDDIEETGDETNDEEDEVYPSTNFRIPDGDYEPTKELRDYKFPSLDLLEAHGSEKIVHDPTELEANKNQIIATLKNYDIAIQRIAATVGPTVTLYEIVPAPGVRISRIKNLEDDIALSLAALGIRIIAPIPGRGTIGIEVPNVRKSVVSMKTLLASDKFQNNNFALPIAIGKKIDNENFIVDLASMPHLLMAGATGQGKSVGINALLVSLLYKKHPSQLKFVLVDPKKVELSIYRAIEKHFLAMLPGEEEPIITDTKKVVHTLNALCIEMDNRYDLLKEAGCRNIKEYNEKFVKRKLNPQKGHQYLPFIVLVVDEFADLIMTAGKEVEMPIARLAQLARAVGIHLIIATQRPSVNIITGTIKANFPARIAFKVSSKIDSRTILDAGGAEQLIGKGDMLVSYNGEITRLQCAFVDTPEVDRVVDFIGEQRGYPQAFMLPEYVDEKEMEGKDFDLSDRDPLFEDAARLIVQNQMGSTSLIQRRMKLGYNRAGRLMDQLEQAGIVGKNLGSKARDVLVHSETELQEILDTMQ</sequence>
<evidence type="ECO:0000256" key="3">
    <source>
        <dbReference type="ARBA" id="ARBA00022475"/>
    </source>
</evidence>
<accession>A0A5B8VFB7</accession>
<dbReference type="GO" id="GO:0007059">
    <property type="term" value="P:chromosome segregation"/>
    <property type="evidence" value="ECO:0007669"/>
    <property type="project" value="UniProtKB-KW"/>
</dbReference>
<feature type="transmembrane region" description="Helical" evidence="15">
    <location>
        <begin position="135"/>
        <end position="151"/>
    </location>
</feature>
<gene>
    <name evidence="17" type="ORF">FRZ67_22805</name>
</gene>
<dbReference type="Pfam" id="PF01580">
    <property type="entry name" value="FtsK_SpoIIIE"/>
    <property type="match status" value="1"/>
</dbReference>
<dbReference type="InterPro" id="IPR036390">
    <property type="entry name" value="WH_DNA-bd_sf"/>
</dbReference>
<dbReference type="RefSeq" id="WP_147192865.1">
    <property type="nucleotide sequence ID" value="NZ_CP042435.1"/>
</dbReference>
<evidence type="ECO:0000256" key="11">
    <source>
        <dbReference type="ARBA" id="ARBA00023136"/>
    </source>
</evidence>
<keyword evidence="10" id="KW-0238">DNA-binding</keyword>
<organism evidence="17 18">
    <name type="scientific">Panacibacter ginsenosidivorans</name>
    <dbReference type="NCBI Taxonomy" id="1813871"/>
    <lineage>
        <taxon>Bacteria</taxon>
        <taxon>Pseudomonadati</taxon>
        <taxon>Bacteroidota</taxon>
        <taxon>Chitinophagia</taxon>
        <taxon>Chitinophagales</taxon>
        <taxon>Chitinophagaceae</taxon>
        <taxon>Panacibacter</taxon>
    </lineage>
</organism>
<evidence type="ECO:0000256" key="8">
    <source>
        <dbReference type="ARBA" id="ARBA00022840"/>
    </source>
</evidence>
<keyword evidence="4" id="KW-0132">Cell division</keyword>
<dbReference type="SMART" id="SM00843">
    <property type="entry name" value="Ftsk_gamma"/>
    <property type="match status" value="1"/>
</dbReference>
<comment type="similarity">
    <text evidence="2">Belongs to the FtsK/SpoIIIE/SftA family.</text>
</comment>
<evidence type="ECO:0000256" key="2">
    <source>
        <dbReference type="ARBA" id="ARBA00006474"/>
    </source>
</evidence>
<keyword evidence="8 13" id="KW-0067">ATP-binding</keyword>
<dbReference type="PROSITE" id="PS50901">
    <property type="entry name" value="FTSK"/>
    <property type="match status" value="1"/>
</dbReference>
<keyword evidence="6 13" id="KW-0547">Nucleotide-binding</keyword>
<feature type="transmembrane region" description="Helical" evidence="15">
    <location>
        <begin position="171"/>
        <end position="195"/>
    </location>
</feature>
<feature type="domain" description="FtsK" evidence="16">
    <location>
        <begin position="526"/>
        <end position="730"/>
    </location>
</feature>
<evidence type="ECO:0000256" key="6">
    <source>
        <dbReference type="ARBA" id="ARBA00022741"/>
    </source>
</evidence>
<evidence type="ECO:0000256" key="15">
    <source>
        <dbReference type="SAM" id="Phobius"/>
    </source>
</evidence>
<dbReference type="Gene3D" id="3.40.50.300">
    <property type="entry name" value="P-loop containing nucleotide triphosphate hydrolases"/>
    <property type="match status" value="1"/>
</dbReference>
<feature type="region of interest" description="Disordered" evidence="14">
    <location>
        <begin position="1"/>
        <end position="22"/>
    </location>
</feature>